<reference evidence="6 7" key="1">
    <citation type="submission" date="2019-08" db="EMBL/GenBank/DDBJ databases">
        <title>In-depth cultivation of the pig gut microbiome towards novel bacterial diversity and tailored functional studies.</title>
        <authorList>
            <person name="Wylensek D."/>
            <person name="Hitch T.C.A."/>
            <person name="Clavel T."/>
        </authorList>
    </citation>
    <scope>NUCLEOTIDE SEQUENCE [LARGE SCALE GENOMIC DNA]</scope>
    <source>
        <strain evidence="6 7">BSM-380-WT-5A</strain>
    </source>
</reference>
<dbReference type="RefSeq" id="WP_154431235.1">
    <property type="nucleotide sequence ID" value="NZ_JBQHRL010000001.1"/>
</dbReference>
<dbReference type="Pfam" id="PF13240">
    <property type="entry name" value="Zn_Ribbon_1"/>
    <property type="match status" value="1"/>
</dbReference>
<feature type="coiled-coil region" evidence="2">
    <location>
        <begin position="37"/>
        <end position="73"/>
    </location>
</feature>
<organism evidence="6 7">
    <name type="scientific">Oliverpabstia intestinalis</name>
    <dbReference type="NCBI Taxonomy" id="2606633"/>
    <lineage>
        <taxon>Bacteria</taxon>
        <taxon>Bacillati</taxon>
        <taxon>Bacillota</taxon>
        <taxon>Clostridia</taxon>
        <taxon>Lachnospirales</taxon>
        <taxon>Lachnospiraceae</taxon>
        <taxon>Oliverpabstia</taxon>
    </lineage>
</organism>
<keyword evidence="3" id="KW-0812">Transmembrane</keyword>
<protein>
    <submittedName>
        <fullName evidence="6">Tetratricopeptide repeat protein</fullName>
    </submittedName>
</protein>
<keyword evidence="2" id="KW-0175">Coiled coil</keyword>
<comment type="caution">
    <text evidence="6">The sequence shown here is derived from an EMBL/GenBank/DDBJ whole genome shotgun (WGS) entry which is preliminary data.</text>
</comment>
<evidence type="ECO:0000259" key="5">
    <source>
        <dbReference type="Pfam" id="PF13290"/>
    </source>
</evidence>
<keyword evidence="1" id="KW-0802">TPR repeat</keyword>
<evidence type="ECO:0000256" key="3">
    <source>
        <dbReference type="SAM" id="Phobius"/>
    </source>
</evidence>
<keyword evidence="7" id="KW-1185">Reference proteome</keyword>
<dbReference type="EMBL" id="VUMS01000002">
    <property type="protein sequence ID" value="MST65401.1"/>
    <property type="molecule type" value="Genomic_DNA"/>
</dbReference>
<dbReference type="AlphaFoldDB" id="A0A7X2P0W5"/>
<dbReference type="SMART" id="SM00028">
    <property type="entry name" value="TPR"/>
    <property type="match status" value="2"/>
</dbReference>
<keyword evidence="3" id="KW-0472">Membrane</keyword>
<evidence type="ECO:0000313" key="6">
    <source>
        <dbReference type="EMBL" id="MST65401.1"/>
    </source>
</evidence>
<feature type="transmembrane region" description="Helical" evidence="3">
    <location>
        <begin position="75"/>
        <end position="93"/>
    </location>
</feature>
<dbReference type="PROSITE" id="PS50005">
    <property type="entry name" value="TPR"/>
    <property type="match status" value="1"/>
</dbReference>
<evidence type="ECO:0000256" key="2">
    <source>
        <dbReference type="SAM" id="Coils"/>
    </source>
</evidence>
<feature type="domain" description="GH29D-like beta-sandwich" evidence="5">
    <location>
        <begin position="221"/>
        <end position="287"/>
    </location>
</feature>
<evidence type="ECO:0000256" key="1">
    <source>
        <dbReference type="PROSITE-ProRule" id="PRU00339"/>
    </source>
</evidence>
<evidence type="ECO:0000313" key="7">
    <source>
        <dbReference type="Proteomes" id="UP000440513"/>
    </source>
</evidence>
<dbReference type="Pfam" id="PF14559">
    <property type="entry name" value="TPR_19"/>
    <property type="match status" value="1"/>
</dbReference>
<dbReference type="InterPro" id="IPR026870">
    <property type="entry name" value="Zinc_ribbon_dom"/>
</dbReference>
<dbReference type="Proteomes" id="UP000440513">
    <property type="component" value="Unassembled WGS sequence"/>
</dbReference>
<gene>
    <name evidence="6" type="ORF">FYJ57_01320</name>
</gene>
<name>A0A7X2P0W5_9FIRM</name>
<dbReference type="Gene3D" id="1.25.40.10">
    <property type="entry name" value="Tetratricopeptide repeat domain"/>
    <property type="match status" value="1"/>
</dbReference>
<keyword evidence="3" id="KW-1133">Transmembrane helix</keyword>
<dbReference type="InterPro" id="IPR019734">
    <property type="entry name" value="TPR_rpt"/>
</dbReference>
<dbReference type="InterPro" id="IPR011990">
    <property type="entry name" value="TPR-like_helical_dom_sf"/>
</dbReference>
<dbReference type="Pfam" id="PF13290">
    <property type="entry name" value="CHB_HEX_C_1"/>
    <property type="match status" value="1"/>
</dbReference>
<proteinExistence type="predicted"/>
<accession>A0A7X2P0W5</accession>
<sequence length="382" mass="43084">MRCSNCGEPIEEGRLFCLNCGQEVQWVPDYDSFGDYMVQEKLKKEKEQAEAAAARKRAAIAAENRRRKKAKKKRMILVSVAGVLVLVAAGLFFKLGMDKKNYNDFDYQIRMADTAFSNHKYEESYKFVERAVSLDDSDVDAKLLLAQVQVKLEKTDQAIKTLQDAIRLEPDNQSAYNQLIKIYMENDQPDEVKNLLDSCDNDDILNKFSAYISKNPVFSLPEGSYDEPKTLSLYSKEDEDQIYYTTDGTDPTSSSNLYTDSIALKEGQTIIKAVTVNKKGITSDIVSKTYTIAYEAPDPPQISPSSGSFTTDMDTNIYIIVPKGCRAYYAFDKKPTIADELYQEDQPVKMLKGTHTFYAILVDEHNKVSSPGSAIYKLTEAK</sequence>
<dbReference type="SUPFAM" id="SSF48452">
    <property type="entry name" value="TPR-like"/>
    <property type="match status" value="1"/>
</dbReference>
<dbReference type="InterPro" id="IPR059177">
    <property type="entry name" value="GH29D-like_dom"/>
</dbReference>
<evidence type="ECO:0000259" key="4">
    <source>
        <dbReference type="Pfam" id="PF13240"/>
    </source>
</evidence>
<feature type="domain" description="Zinc-ribbon" evidence="4">
    <location>
        <begin position="3"/>
        <end position="23"/>
    </location>
</feature>
<feature type="repeat" description="TPR" evidence="1">
    <location>
        <begin position="139"/>
        <end position="172"/>
    </location>
</feature>